<reference evidence="1 2" key="1">
    <citation type="journal article" date="2013" name="Genome Biol. Evol.">
        <title>Genomes of Stigonematalean cyanobacteria (subsection V) and the evolution of oxygenic photosynthesis from prokaryotes to plastids.</title>
        <authorList>
            <person name="Dagan T."/>
            <person name="Roettger M."/>
            <person name="Stucken K."/>
            <person name="Landan G."/>
            <person name="Koch R."/>
            <person name="Major P."/>
            <person name="Gould S.B."/>
            <person name="Goremykin V.V."/>
            <person name="Rippka R."/>
            <person name="Tandeau de Marsac N."/>
            <person name="Gugger M."/>
            <person name="Lockhart P.J."/>
            <person name="Allen J.F."/>
            <person name="Brune I."/>
            <person name="Maus I."/>
            <person name="Puhler A."/>
            <person name="Martin W.F."/>
        </authorList>
    </citation>
    <scope>NUCLEOTIDE SEQUENCE [LARGE SCALE GENOMIC DNA]</scope>
    <source>
        <strain evidence="1 2">PCC 7110</strain>
    </source>
</reference>
<sequence>MVKVFCTYSKLLLKKMKHIKIIVEKHSDGYIAYPLGIKGIVVGQGDTYEEALADVKSAVHSHIKTFGTEVIEDETLSLEDLPVLEAFVTEIQIP</sequence>
<proteinExistence type="predicted"/>
<evidence type="ECO:0000313" key="1">
    <source>
        <dbReference type="EMBL" id="KYC36015.1"/>
    </source>
</evidence>
<evidence type="ECO:0000313" key="2">
    <source>
        <dbReference type="Proteomes" id="UP000076925"/>
    </source>
</evidence>
<keyword evidence="2" id="KW-1185">Reference proteome</keyword>
<gene>
    <name evidence="1" type="ORF">WA1_40440</name>
</gene>
<dbReference type="Proteomes" id="UP000076925">
    <property type="component" value="Unassembled WGS sequence"/>
</dbReference>
<dbReference type="InterPro" id="IPR035069">
    <property type="entry name" value="TTHA1013/TTHA0281-like"/>
</dbReference>
<dbReference type="EMBL" id="ANNX02000047">
    <property type="protein sequence ID" value="KYC36015.1"/>
    <property type="molecule type" value="Genomic_DNA"/>
</dbReference>
<comment type="caution">
    <text evidence="1">The sequence shown here is derived from an EMBL/GenBank/DDBJ whole genome shotgun (WGS) entry which is preliminary data.</text>
</comment>
<name>A0A139WU90_9CYAN</name>
<dbReference type="AlphaFoldDB" id="A0A139WU90"/>
<organism evidence="1 2">
    <name type="scientific">Scytonema hofmannii PCC 7110</name>
    <dbReference type="NCBI Taxonomy" id="128403"/>
    <lineage>
        <taxon>Bacteria</taxon>
        <taxon>Bacillati</taxon>
        <taxon>Cyanobacteriota</taxon>
        <taxon>Cyanophyceae</taxon>
        <taxon>Nostocales</taxon>
        <taxon>Scytonemataceae</taxon>
        <taxon>Scytonema</taxon>
    </lineage>
</organism>
<dbReference type="SUPFAM" id="SSF143100">
    <property type="entry name" value="TTHA1013/TTHA0281-like"/>
    <property type="match status" value="1"/>
</dbReference>
<accession>A0A139WU90</accession>
<dbReference type="Gene3D" id="3.30.160.250">
    <property type="match status" value="1"/>
</dbReference>
<protein>
    <recommendedName>
        <fullName evidence="3">HicB-like antitoxin of toxin-antitoxin system domain-containing protein</fullName>
    </recommendedName>
</protein>
<evidence type="ECO:0008006" key="3">
    <source>
        <dbReference type="Google" id="ProtNLM"/>
    </source>
</evidence>
<dbReference type="STRING" id="128403.WA1_40440"/>